<feature type="transmembrane region" description="Helical" evidence="8">
    <location>
        <begin position="100"/>
        <end position="118"/>
    </location>
</feature>
<comment type="subcellular location">
    <subcellularLocation>
        <location evidence="1">Cell membrane</location>
        <topology evidence="1">Multi-pass membrane protein</topology>
    </subcellularLocation>
</comment>
<dbReference type="GO" id="GO:0022857">
    <property type="term" value="F:transmembrane transporter activity"/>
    <property type="evidence" value="ECO:0007669"/>
    <property type="project" value="InterPro"/>
</dbReference>
<keyword evidence="4 8" id="KW-0812">Transmembrane</keyword>
<feature type="transmembrane region" description="Helical" evidence="8">
    <location>
        <begin position="67"/>
        <end position="88"/>
    </location>
</feature>
<dbReference type="GO" id="GO:0005886">
    <property type="term" value="C:plasma membrane"/>
    <property type="evidence" value="ECO:0007669"/>
    <property type="project" value="UniProtKB-SubCell"/>
</dbReference>
<accession>A0A840NXN6</accession>
<evidence type="ECO:0000313" key="11">
    <source>
        <dbReference type="Proteomes" id="UP000578449"/>
    </source>
</evidence>
<feature type="domain" description="Major facilitator superfamily (MFS) profile" evidence="9">
    <location>
        <begin position="28"/>
        <end position="550"/>
    </location>
</feature>
<evidence type="ECO:0000256" key="5">
    <source>
        <dbReference type="ARBA" id="ARBA00022989"/>
    </source>
</evidence>
<dbReference type="InterPro" id="IPR005828">
    <property type="entry name" value="MFS_sugar_transport-like"/>
</dbReference>
<dbReference type="AlphaFoldDB" id="A0A840NXN6"/>
<feature type="transmembrane region" description="Helical" evidence="8">
    <location>
        <begin position="130"/>
        <end position="154"/>
    </location>
</feature>
<feature type="transmembrane region" description="Helical" evidence="8">
    <location>
        <begin position="204"/>
        <end position="223"/>
    </location>
</feature>
<evidence type="ECO:0000259" key="9">
    <source>
        <dbReference type="PROSITE" id="PS50850"/>
    </source>
</evidence>
<keyword evidence="2" id="KW-0813">Transport</keyword>
<comment type="caution">
    <text evidence="10">The sequence shown here is derived from an EMBL/GenBank/DDBJ whole genome shotgun (WGS) entry which is preliminary data.</text>
</comment>
<dbReference type="RefSeq" id="WP_221336322.1">
    <property type="nucleotide sequence ID" value="NZ_BAABIX010000001.1"/>
</dbReference>
<dbReference type="Gene3D" id="1.20.1250.20">
    <property type="entry name" value="MFS general substrate transporter like domains"/>
    <property type="match status" value="3"/>
</dbReference>
<dbReference type="Proteomes" id="UP000578449">
    <property type="component" value="Unassembled WGS sequence"/>
</dbReference>
<dbReference type="InterPro" id="IPR020846">
    <property type="entry name" value="MFS_dom"/>
</dbReference>
<gene>
    <name evidence="10" type="ORF">HNP84_003350</name>
</gene>
<feature type="transmembrane region" description="Helical" evidence="8">
    <location>
        <begin position="457"/>
        <end position="473"/>
    </location>
</feature>
<evidence type="ECO:0000256" key="4">
    <source>
        <dbReference type="ARBA" id="ARBA00022692"/>
    </source>
</evidence>
<evidence type="ECO:0000256" key="3">
    <source>
        <dbReference type="ARBA" id="ARBA00022475"/>
    </source>
</evidence>
<evidence type="ECO:0000313" key="10">
    <source>
        <dbReference type="EMBL" id="MBB5133624.1"/>
    </source>
</evidence>
<feature type="region of interest" description="Disordered" evidence="7">
    <location>
        <begin position="1"/>
        <end position="20"/>
    </location>
</feature>
<reference evidence="10 11" key="1">
    <citation type="submission" date="2020-08" db="EMBL/GenBank/DDBJ databases">
        <title>Genomic Encyclopedia of Type Strains, Phase IV (KMG-IV): sequencing the most valuable type-strain genomes for metagenomic binning, comparative biology and taxonomic classification.</title>
        <authorList>
            <person name="Goeker M."/>
        </authorList>
    </citation>
    <scope>NUCLEOTIDE SEQUENCE [LARGE SCALE GENOMIC DNA]</scope>
    <source>
        <strain evidence="10 11">DSM 45615</strain>
    </source>
</reference>
<evidence type="ECO:0000256" key="7">
    <source>
        <dbReference type="SAM" id="MobiDB-lite"/>
    </source>
</evidence>
<feature type="transmembrane region" description="Helical" evidence="8">
    <location>
        <begin position="322"/>
        <end position="345"/>
    </location>
</feature>
<sequence>MVHPPTPSQPPDTTGPARRGMSREEFRVIAASSVGTAFEWYDFFLYGSLIPVIGSKFFGGYPPAAQTVFALLTFGIGFVVRPLGALVWARFGDLVGRKAIFMITLIIMGLSTLAVGLLPTSAEIGWAAPVLLLTCRVLQGLAISGEFGGAVTYVAEHAPPARRGAFVGWLPATVALSIFLSLGVLLSVQFITGPEAFDAWGWRLPFLISVVPLAISVWIRLKLRESPLFLRMKAEGAQSRAPIRESFTRRRNLRVVLIALAMVAAQSFVGYVSTFYTLTLLTSTLKVDTLTANTLFLGLMLCAFLLCGFFSWLSDKVGRKPVMLAGFALAVATYFPIFHGVAALANPALAEAQDRVRIQLVADPADCSFQFNPAGTASFTSDCDRAKQLLARWSAAYENVAGRPDAPVTVVVDGRTLTAGPGLEAELGDALTRAGYPAEGSGTVRIDGPGDLLDGRVVLLFLLLLALVSYAQMTQGPAASAMVELFPTRIRYTAMSLPFQVGTGWFGGVAPAVMVAINAEAGNIFAGLWYPTIMIVIGAVICLLALPETRGIDLDAVDTAARPARRLARRRGTAVG</sequence>
<proteinExistence type="predicted"/>
<protein>
    <submittedName>
        <fullName evidence="10">MFS family permease</fullName>
    </submittedName>
</protein>
<dbReference type="PANTHER" id="PTHR43045:SF7">
    <property type="entry name" value="MAJOR FACILITATOR SUPERFAMILY TRANSPORTER"/>
    <property type="match status" value="1"/>
</dbReference>
<keyword evidence="11" id="KW-1185">Reference proteome</keyword>
<feature type="transmembrane region" description="Helical" evidence="8">
    <location>
        <begin position="290"/>
        <end position="310"/>
    </location>
</feature>
<organism evidence="10 11">
    <name type="scientific">Thermocatellispora tengchongensis</name>
    <dbReference type="NCBI Taxonomy" id="1073253"/>
    <lineage>
        <taxon>Bacteria</taxon>
        <taxon>Bacillati</taxon>
        <taxon>Actinomycetota</taxon>
        <taxon>Actinomycetes</taxon>
        <taxon>Streptosporangiales</taxon>
        <taxon>Streptosporangiaceae</taxon>
        <taxon>Thermocatellispora</taxon>
    </lineage>
</organism>
<keyword evidence="6 8" id="KW-0472">Membrane</keyword>
<feature type="transmembrane region" description="Helical" evidence="8">
    <location>
        <begin position="528"/>
        <end position="546"/>
    </location>
</feature>
<dbReference type="PANTHER" id="PTHR43045">
    <property type="entry name" value="SHIKIMATE TRANSPORTER"/>
    <property type="match status" value="1"/>
</dbReference>
<evidence type="ECO:0000256" key="6">
    <source>
        <dbReference type="ARBA" id="ARBA00023136"/>
    </source>
</evidence>
<dbReference type="SUPFAM" id="SSF103473">
    <property type="entry name" value="MFS general substrate transporter"/>
    <property type="match status" value="1"/>
</dbReference>
<keyword evidence="3" id="KW-1003">Cell membrane</keyword>
<evidence type="ECO:0000256" key="2">
    <source>
        <dbReference type="ARBA" id="ARBA00022448"/>
    </source>
</evidence>
<evidence type="ECO:0000256" key="8">
    <source>
        <dbReference type="SAM" id="Phobius"/>
    </source>
</evidence>
<feature type="transmembrane region" description="Helical" evidence="8">
    <location>
        <begin position="494"/>
        <end position="516"/>
    </location>
</feature>
<dbReference type="InterPro" id="IPR036259">
    <property type="entry name" value="MFS_trans_sf"/>
</dbReference>
<dbReference type="Pfam" id="PF00083">
    <property type="entry name" value="Sugar_tr"/>
    <property type="match status" value="2"/>
</dbReference>
<feature type="compositionally biased region" description="Pro residues" evidence="7">
    <location>
        <begin position="1"/>
        <end position="10"/>
    </location>
</feature>
<name>A0A840NXN6_9ACTN</name>
<keyword evidence="5 8" id="KW-1133">Transmembrane helix</keyword>
<feature type="transmembrane region" description="Helical" evidence="8">
    <location>
        <begin position="166"/>
        <end position="192"/>
    </location>
</feature>
<dbReference type="EMBL" id="JACHGN010000006">
    <property type="protein sequence ID" value="MBB5133624.1"/>
    <property type="molecule type" value="Genomic_DNA"/>
</dbReference>
<feature type="transmembrane region" description="Helical" evidence="8">
    <location>
        <begin position="255"/>
        <end position="278"/>
    </location>
</feature>
<evidence type="ECO:0000256" key="1">
    <source>
        <dbReference type="ARBA" id="ARBA00004651"/>
    </source>
</evidence>
<dbReference type="PROSITE" id="PS50850">
    <property type="entry name" value="MFS"/>
    <property type="match status" value="1"/>
</dbReference>
<feature type="transmembrane region" description="Helical" evidence="8">
    <location>
        <begin position="28"/>
        <end position="47"/>
    </location>
</feature>